<protein>
    <submittedName>
        <fullName evidence="1">Uncharacterized protein</fullName>
    </submittedName>
</protein>
<reference evidence="2" key="1">
    <citation type="journal article" date="2014" name="Proc. Natl. Acad. Sci. U.S.A.">
        <title>Extensive sampling of basidiomycete genomes demonstrates inadequacy of the white-rot/brown-rot paradigm for wood decay fungi.</title>
        <authorList>
            <person name="Riley R."/>
            <person name="Salamov A.A."/>
            <person name="Brown D.W."/>
            <person name="Nagy L.G."/>
            <person name="Floudas D."/>
            <person name="Held B.W."/>
            <person name="Levasseur A."/>
            <person name="Lombard V."/>
            <person name="Morin E."/>
            <person name="Otillar R."/>
            <person name="Lindquist E.A."/>
            <person name="Sun H."/>
            <person name="LaButti K.M."/>
            <person name="Schmutz J."/>
            <person name="Jabbour D."/>
            <person name="Luo H."/>
            <person name="Baker S.E."/>
            <person name="Pisabarro A.G."/>
            <person name="Walton J.D."/>
            <person name="Blanchette R.A."/>
            <person name="Henrissat B."/>
            <person name="Martin F."/>
            <person name="Cullen D."/>
            <person name="Hibbett D.S."/>
            <person name="Grigoriev I.V."/>
        </authorList>
    </citation>
    <scope>NUCLEOTIDE SEQUENCE [LARGE SCALE GENOMIC DNA]</scope>
    <source>
        <strain evidence="2">CBS 339.88</strain>
    </source>
</reference>
<sequence>IIEKGLQGMGTFGTTKGHKDKQDSVASYTEMISHSQLPEGYEPGRFHLLRLGIYISLTPFTVSGFCGIDKHGGTPPIAPPGVIPSPDAYRMMVVCYPPWFGLHGAGVKSLPLASMPKGQLLTLGPEFTTYR</sequence>
<evidence type="ECO:0000313" key="2">
    <source>
        <dbReference type="Proteomes" id="UP000027222"/>
    </source>
</evidence>
<dbReference type="Proteomes" id="UP000027222">
    <property type="component" value="Unassembled WGS sequence"/>
</dbReference>
<dbReference type="EMBL" id="KL142439">
    <property type="protein sequence ID" value="KDR65601.1"/>
    <property type="molecule type" value="Genomic_DNA"/>
</dbReference>
<gene>
    <name evidence="1" type="ORF">GALMADRAFT_81674</name>
</gene>
<name>A0A067S483_GALM3</name>
<keyword evidence="2" id="KW-1185">Reference proteome</keyword>
<dbReference type="OrthoDB" id="3061143at2759"/>
<dbReference type="AlphaFoldDB" id="A0A067S483"/>
<evidence type="ECO:0000313" key="1">
    <source>
        <dbReference type="EMBL" id="KDR65601.1"/>
    </source>
</evidence>
<organism evidence="1 2">
    <name type="scientific">Galerina marginata (strain CBS 339.88)</name>
    <dbReference type="NCBI Taxonomy" id="685588"/>
    <lineage>
        <taxon>Eukaryota</taxon>
        <taxon>Fungi</taxon>
        <taxon>Dikarya</taxon>
        <taxon>Basidiomycota</taxon>
        <taxon>Agaricomycotina</taxon>
        <taxon>Agaricomycetes</taxon>
        <taxon>Agaricomycetidae</taxon>
        <taxon>Agaricales</taxon>
        <taxon>Agaricineae</taxon>
        <taxon>Strophariaceae</taxon>
        <taxon>Galerina</taxon>
    </lineage>
</organism>
<dbReference type="HOGENOM" id="CLU_1932527_0_0_1"/>
<feature type="non-terminal residue" evidence="1">
    <location>
        <position position="1"/>
    </location>
</feature>
<proteinExistence type="predicted"/>
<accession>A0A067S483</accession>